<comment type="caution">
    <text evidence="3">The sequence shown here is derived from an EMBL/GenBank/DDBJ whole genome shotgun (WGS) entry which is preliminary data.</text>
</comment>
<dbReference type="InterPro" id="IPR018643">
    <property type="entry name" value="DUF2069_membrane"/>
</dbReference>
<feature type="compositionally biased region" description="Low complexity" evidence="1">
    <location>
        <begin position="7"/>
        <end position="21"/>
    </location>
</feature>
<gene>
    <name evidence="3" type="ORF">CS062_08420</name>
</gene>
<accession>A0A2G9CB76</accession>
<dbReference type="RefSeq" id="WP_099861182.1">
    <property type="nucleotide sequence ID" value="NZ_PEOG01000018.1"/>
</dbReference>
<evidence type="ECO:0000256" key="1">
    <source>
        <dbReference type="SAM" id="MobiDB-lite"/>
    </source>
</evidence>
<evidence type="ECO:0008006" key="5">
    <source>
        <dbReference type="Google" id="ProtNLM"/>
    </source>
</evidence>
<proteinExistence type="predicted"/>
<feature type="region of interest" description="Disordered" evidence="1">
    <location>
        <begin position="1"/>
        <end position="26"/>
    </location>
</feature>
<keyword evidence="2" id="KW-1133">Transmembrane helix</keyword>
<sequence>MTPTAPPASATTARPPTTRTEPTARERSSRQVACLATLALALVCLAWELWLAPTGRGTLAIKAVPLLLPLPGLWRYRLYTYRWVSLMIWLYTTEGLVRGTSESGAGMALAWIEVALSLTIFIACAAQIRLRLAEARAADAGSMKDAA</sequence>
<keyword evidence="2" id="KW-0812">Transmembrane</keyword>
<dbReference type="AlphaFoldDB" id="A0A2G9CB76"/>
<organism evidence="3 4">
    <name type="scientific">Roseateles chitinivorans</name>
    <dbReference type="NCBI Taxonomy" id="2917965"/>
    <lineage>
        <taxon>Bacteria</taxon>
        <taxon>Pseudomonadati</taxon>
        <taxon>Pseudomonadota</taxon>
        <taxon>Betaproteobacteria</taxon>
        <taxon>Burkholderiales</taxon>
        <taxon>Sphaerotilaceae</taxon>
        <taxon>Roseateles</taxon>
    </lineage>
</organism>
<dbReference type="Proteomes" id="UP000231501">
    <property type="component" value="Unassembled WGS sequence"/>
</dbReference>
<dbReference type="Pfam" id="PF09842">
    <property type="entry name" value="DUF2069"/>
    <property type="match status" value="1"/>
</dbReference>
<feature type="transmembrane region" description="Helical" evidence="2">
    <location>
        <begin position="32"/>
        <end position="51"/>
    </location>
</feature>
<evidence type="ECO:0000313" key="3">
    <source>
        <dbReference type="EMBL" id="PIM53625.1"/>
    </source>
</evidence>
<keyword evidence="4" id="KW-1185">Reference proteome</keyword>
<dbReference type="EMBL" id="PEOG01000018">
    <property type="protein sequence ID" value="PIM53625.1"/>
    <property type="molecule type" value="Genomic_DNA"/>
</dbReference>
<keyword evidence="2" id="KW-0472">Membrane</keyword>
<evidence type="ECO:0000256" key="2">
    <source>
        <dbReference type="SAM" id="Phobius"/>
    </source>
</evidence>
<feature type="transmembrane region" description="Helical" evidence="2">
    <location>
        <begin position="105"/>
        <end position="126"/>
    </location>
</feature>
<protein>
    <recommendedName>
        <fullName evidence="5">DUF2069 domain-containing protein</fullName>
    </recommendedName>
</protein>
<dbReference type="OrthoDB" id="9181360at2"/>
<evidence type="ECO:0000313" key="4">
    <source>
        <dbReference type="Proteomes" id="UP000231501"/>
    </source>
</evidence>
<reference evidence="3 4" key="1">
    <citation type="submission" date="2017-11" db="EMBL/GenBank/DDBJ databases">
        <title>Draft genome sequence of Mitsuaria sp. HWN-4.</title>
        <authorList>
            <person name="Gundlapally S.R."/>
        </authorList>
    </citation>
    <scope>NUCLEOTIDE SEQUENCE [LARGE SCALE GENOMIC DNA]</scope>
    <source>
        <strain evidence="3 4">HWN-4</strain>
    </source>
</reference>
<name>A0A2G9CB76_9BURK</name>